<sequence>MEKNIRFILFSLLVLGNQAFAQLIHSHNDYEQRQPFYDAYNLGFDSIEADLYIKNGKLYVAHDWKNITKKRTFKALYWKPLLAKIKTNKGYAYADKKELYLLLDLKKDGKLIMAELEKLIKRHKKDLQHVHITISGDMPKTEEYAQYDKLFFFDGRRNTQYSDEAYKRVDMVSASFLDFGKYWPGKQELPEETYQNIRAFVMANHAKGKRVRIWGTPNTTLGFETLKKLEVDFIGTDDLELLKNFVEK</sequence>
<protein>
    <recommendedName>
        <fullName evidence="4">Alkaline phosphatase</fullName>
    </recommendedName>
</protein>
<evidence type="ECO:0008006" key="4">
    <source>
        <dbReference type="Google" id="ProtNLM"/>
    </source>
</evidence>
<dbReference type="GO" id="GO:0006629">
    <property type="term" value="P:lipid metabolic process"/>
    <property type="evidence" value="ECO:0007669"/>
    <property type="project" value="InterPro"/>
</dbReference>
<reference evidence="2 3" key="1">
    <citation type="submission" date="2019-02" db="EMBL/GenBank/DDBJ databases">
        <title>Bacterial novel species Emticicia sp. 17J42-9 isolated from soil.</title>
        <authorList>
            <person name="Jung H.-Y."/>
        </authorList>
    </citation>
    <scope>NUCLEOTIDE SEQUENCE [LARGE SCALE GENOMIC DNA]</scope>
    <source>
        <strain evidence="2 3">17J42-9</strain>
    </source>
</reference>
<evidence type="ECO:0000313" key="2">
    <source>
        <dbReference type="EMBL" id="RYU95359.1"/>
    </source>
</evidence>
<feature type="signal peptide" evidence="1">
    <location>
        <begin position="1"/>
        <end position="21"/>
    </location>
</feature>
<accession>A0A4Q5M067</accession>
<comment type="caution">
    <text evidence="2">The sequence shown here is derived from an EMBL/GenBank/DDBJ whole genome shotgun (WGS) entry which is preliminary data.</text>
</comment>
<dbReference type="RefSeq" id="WP_130021193.1">
    <property type="nucleotide sequence ID" value="NZ_SEWF01000015.1"/>
</dbReference>
<keyword evidence="3" id="KW-1185">Reference proteome</keyword>
<name>A0A4Q5M067_9BACT</name>
<evidence type="ECO:0000313" key="3">
    <source>
        <dbReference type="Proteomes" id="UP000293162"/>
    </source>
</evidence>
<dbReference type="Proteomes" id="UP000293162">
    <property type="component" value="Unassembled WGS sequence"/>
</dbReference>
<dbReference type="InterPro" id="IPR017946">
    <property type="entry name" value="PLC-like_Pdiesterase_TIM-brl"/>
</dbReference>
<feature type="chain" id="PRO_5020381383" description="Alkaline phosphatase" evidence="1">
    <location>
        <begin position="22"/>
        <end position="248"/>
    </location>
</feature>
<dbReference type="Gene3D" id="3.20.20.190">
    <property type="entry name" value="Phosphatidylinositol (PI) phosphodiesterase"/>
    <property type="match status" value="1"/>
</dbReference>
<keyword evidence="1" id="KW-0732">Signal</keyword>
<evidence type="ECO:0000256" key="1">
    <source>
        <dbReference type="SAM" id="SignalP"/>
    </source>
</evidence>
<proteinExistence type="predicted"/>
<dbReference type="OrthoDB" id="9794455at2"/>
<dbReference type="AlphaFoldDB" id="A0A4Q5M067"/>
<dbReference type="SUPFAM" id="SSF51695">
    <property type="entry name" value="PLC-like phosphodiesterases"/>
    <property type="match status" value="1"/>
</dbReference>
<organism evidence="2 3">
    <name type="scientific">Emticicia agri</name>
    <dbReference type="NCBI Taxonomy" id="2492393"/>
    <lineage>
        <taxon>Bacteria</taxon>
        <taxon>Pseudomonadati</taxon>
        <taxon>Bacteroidota</taxon>
        <taxon>Cytophagia</taxon>
        <taxon>Cytophagales</taxon>
        <taxon>Leadbetterellaceae</taxon>
        <taxon>Emticicia</taxon>
    </lineage>
</organism>
<dbReference type="EMBL" id="SEWF01000015">
    <property type="protein sequence ID" value="RYU95359.1"/>
    <property type="molecule type" value="Genomic_DNA"/>
</dbReference>
<gene>
    <name evidence="2" type="ORF">EWM59_11865</name>
</gene>
<dbReference type="GO" id="GO:0008081">
    <property type="term" value="F:phosphoric diester hydrolase activity"/>
    <property type="evidence" value="ECO:0007669"/>
    <property type="project" value="InterPro"/>
</dbReference>